<proteinExistence type="predicted"/>
<evidence type="ECO:0000256" key="2">
    <source>
        <dbReference type="ARBA" id="ARBA00013223"/>
    </source>
</evidence>
<name>A0A0S7BNH9_9CHLR</name>
<dbReference type="PANTHER" id="PTHR48467:SF1">
    <property type="entry name" value="GLUTAMATE SYNTHASE 1 [NADH], CHLOROPLASTIC-LIKE"/>
    <property type="match status" value="1"/>
</dbReference>
<organism evidence="9">
    <name type="scientific">Longilinea arvoryzae</name>
    <dbReference type="NCBI Taxonomy" id="360412"/>
    <lineage>
        <taxon>Bacteria</taxon>
        <taxon>Bacillati</taxon>
        <taxon>Chloroflexota</taxon>
        <taxon>Anaerolineae</taxon>
        <taxon>Anaerolineales</taxon>
        <taxon>Anaerolineaceae</taxon>
        <taxon>Longilinea</taxon>
    </lineage>
</organism>
<dbReference type="Gene3D" id="3.50.50.60">
    <property type="entry name" value="FAD/NAD(P)-binding domain"/>
    <property type="match status" value="1"/>
</dbReference>
<gene>
    <name evidence="9" type="ORF">LARV_03199</name>
</gene>
<evidence type="ECO:0000256" key="6">
    <source>
        <dbReference type="ARBA" id="ARBA00023002"/>
    </source>
</evidence>
<dbReference type="SUPFAM" id="SSF51971">
    <property type="entry name" value="Nucleotide-binding domain"/>
    <property type="match status" value="1"/>
</dbReference>
<dbReference type="PANTHER" id="PTHR48467">
    <property type="entry name" value="GLUTAMATE SYNTHASE 1 [NADH], CHLOROPLASTIC-LIKE"/>
    <property type="match status" value="1"/>
</dbReference>
<comment type="catalytic activity">
    <reaction evidence="7">
        <text>2 reduced [2Fe-2S]-[ferredoxin] + NADP(+) + H(+) = 2 oxidized [2Fe-2S]-[ferredoxin] + NADPH</text>
        <dbReference type="Rhea" id="RHEA:20125"/>
        <dbReference type="Rhea" id="RHEA-COMP:10000"/>
        <dbReference type="Rhea" id="RHEA-COMP:10001"/>
        <dbReference type="ChEBI" id="CHEBI:15378"/>
        <dbReference type="ChEBI" id="CHEBI:33737"/>
        <dbReference type="ChEBI" id="CHEBI:33738"/>
        <dbReference type="ChEBI" id="CHEBI:57783"/>
        <dbReference type="ChEBI" id="CHEBI:58349"/>
        <dbReference type="EC" id="1.18.1.2"/>
    </reaction>
</comment>
<evidence type="ECO:0000313" key="10">
    <source>
        <dbReference type="Proteomes" id="UP000055060"/>
    </source>
</evidence>
<comment type="cofactor">
    <cofactor evidence="1">
        <name>FAD</name>
        <dbReference type="ChEBI" id="CHEBI:57692"/>
    </cofactor>
</comment>
<evidence type="ECO:0000256" key="1">
    <source>
        <dbReference type="ARBA" id="ARBA00001974"/>
    </source>
</evidence>
<dbReference type="EMBL" id="DF967972">
    <property type="protein sequence ID" value="GAP15413.1"/>
    <property type="molecule type" value="Genomic_DNA"/>
</dbReference>
<evidence type="ECO:0000256" key="5">
    <source>
        <dbReference type="ARBA" id="ARBA00022857"/>
    </source>
</evidence>
<dbReference type="Gene3D" id="3.40.50.720">
    <property type="entry name" value="NAD(P)-binding Rossmann-like Domain"/>
    <property type="match status" value="1"/>
</dbReference>
<dbReference type="OrthoDB" id="9803192at2"/>
<dbReference type="RefSeq" id="WP_075074593.1">
    <property type="nucleotide sequence ID" value="NZ_DF967972.1"/>
</dbReference>
<dbReference type="Proteomes" id="UP000055060">
    <property type="component" value="Unassembled WGS sequence"/>
</dbReference>
<dbReference type="AlphaFoldDB" id="A0A0S7BNH9"/>
<dbReference type="EC" id="1.18.1.2" evidence="2"/>
<evidence type="ECO:0000256" key="3">
    <source>
        <dbReference type="ARBA" id="ARBA00022630"/>
    </source>
</evidence>
<dbReference type="STRING" id="360412.LARV_03199"/>
<dbReference type="InterPro" id="IPR023753">
    <property type="entry name" value="FAD/NAD-binding_dom"/>
</dbReference>
<evidence type="ECO:0000256" key="7">
    <source>
        <dbReference type="ARBA" id="ARBA00047776"/>
    </source>
</evidence>
<keyword evidence="3" id="KW-0285">Flavoprotein</keyword>
<dbReference type="GO" id="GO:0004324">
    <property type="term" value="F:ferredoxin-NADP+ reductase activity"/>
    <property type="evidence" value="ECO:0007669"/>
    <property type="project" value="UniProtKB-EC"/>
</dbReference>
<keyword evidence="10" id="KW-1185">Reference proteome</keyword>
<accession>A0A0S7BNH9</accession>
<reference evidence="9" key="1">
    <citation type="submission" date="2015-07" db="EMBL/GenBank/DDBJ databases">
        <title>Draft Genome Sequences of Anaerolinea thermolimosa IMO-1, Bellilinea caldifistulae GOMI-1, Leptolinea tardivitalis YMTK-2, Levilinea saccharolytica KIBI-1,Longilinea arvoryzae KOME-1, Previously Described as Members of the Anaerolineaceae (Chloroflexi).</title>
        <authorList>
            <person name="Sekiguchi Y."/>
            <person name="Ohashi A."/>
            <person name="Matsuura N."/>
            <person name="Tourlousse M.D."/>
        </authorList>
    </citation>
    <scope>NUCLEOTIDE SEQUENCE [LARGE SCALE GENOMIC DNA]</scope>
    <source>
        <strain evidence="9">KOME-1</strain>
    </source>
</reference>
<feature type="domain" description="FAD/NAD(P)-binding" evidence="8">
    <location>
        <begin position="8"/>
        <end position="173"/>
    </location>
</feature>
<keyword evidence="6" id="KW-0560">Oxidoreductase</keyword>
<dbReference type="InterPro" id="IPR036188">
    <property type="entry name" value="FAD/NAD-bd_sf"/>
</dbReference>
<dbReference type="Pfam" id="PF07992">
    <property type="entry name" value="Pyr_redox_2"/>
    <property type="match status" value="1"/>
</dbReference>
<dbReference type="InterPro" id="IPR055275">
    <property type="entry name" value="Ferredox_Rdtase"/>
</dbReference>
<dbReference type="PRINTS" id="PR00419">
    <property type="entry name" value="ADXRDTASE"/>
</dbReference>
<keyword evidence="5" id="KW-0521">NADP</keyword>
<keyword evidence="4" id="KW-0274">FAD</keyword>
<evidence type="ECO:0000259" key="8">
    <source>
        <dbReference type="Pfam" id="PF07992"/>
    </source>
</evidence>
<protein>
    <recommendedName>
        <fullName evidence="2">ferredoxin--NADP(+) reductase</fullName>
        <ecNumber evidence="2">1.18.1.2</ecNumber>
    </recommendedName>
</protein>
<evidence type="ECO:0000313" key="9">
    <source>
        <dbReference type="EMBL" id="GAP15413.1"/>
    </source>
</evidence>
<evidence type="ECO:0000256" key="4">
    <source>
        <dbReference type="ARBA" id="ARBA00022827"/>
    </source>
</evidence>
<sequence length="446" mass="49486">MQPNKHLVAIVGAGPAGLFAARELAVQGVDVILFNRDIKPGGLAEYGIYPDKHKMKEGLRTQFRQILSLPNVHYFGNVLIGSQADFSLDDLRKMGFQAILVTVGAQGTKWLGLPGEDLTGVYHAKDLVYHYNRLPPYSTQEFEIGKRVAIIGAGNVSMDITRFLATSRMVDEVISVVRRGPAEVKFDIKELEHVVAYIDLSDLYNELERVRPVMVSVGQNPVDFHDFVMTALEKGDLNTSRTKLHMRFLASPTRILGDENRHVCGLEIEENTLVNLNGDSKARGLGKYSVLDVDTVIFAIGDQVDGSLGIPVKGSEFIKNPAPRYPVEEQSYELIDPDTGEPIQDIFVAGWSRKASTGLVGIARKDGTNGARIVLQYLTDLPETGPNKLIEIEERIQALQKPVVTWHELQQLQAAEQARALELQVEEFKYSTNEEMLQAIGIAEIH</sequence>